<dbReference type="PROSITE" id="PS50835">
    <property type="entry name" value="IG_LIKE"/>
    <property type="match status" value="2"/>
</dbReference>
<proteinExistence type="predicted"/>
<feature type="domain" description="Ig-like" evidence="1">
    <location>
        <begin position="768"/>
        <end position="848"/>
    </location>
</feature>
<dbReference type="InterPro" id="IPR013098">
    <property type="entry name" value="Ig_I-set"/>
</dbReference>
<dbReference type="Proteomes" id="UP000738431">
    <property type="component" value="Chromosome"/>
</dbReference>
<dbReference type="SMART" id="SM00409">
    <property type="entry name" value="IG"/>
    <property type="match status" value="4"/>
</dbReference>
<dbReference type="InterPro" id="IPR000408">
    <property type="entry name" value="Reg_chr_condens"/>
</dbReference>
<dbReference type="PROSITE" id="PS00018">
    <property type="entry name" value="EF_HAND_1"/>
    <property type="match status" value="1"/>
</dbReference>
<organism evidence="2 3">
    <name type="scientific">Actomonas aquatica</name>
    <dbReference type="NCBI Taxonomy" id="2866162"/>
    <lineage>
        <taxon>Bacteria</taxon>
        <taxon>Pseudomonadati</taxon>
        <taxon>Verrucomicrobiota</taxon>
        <taxon>Opitutia</taxon>
        <taxon>Opitutales</taxon>
        <taxon>Opitutaceae</taxon>
        <taxon>Actomonas</taxon>
    </lineage>
</organism>
<dbReference type="Pfam" id="PF13540">
    <property type="entry name" value="RCC1_2"/>
    <property type="match status" value="6"/>
</dbReference>
<dbReference type="InterPro" id="IPR003598">
    <property type="entry name" value="Ig_sub2"/>
</dbReference>
<dbReference type="InterPro" id="IPR009091">
    <property type="entry name" value="RCC1/BLIP-II"/>
</dbReference>
<dbReference type="PROSITE" id="PS00626">
    <property type="entry name" value="RCC1_2"/>
    <property type="match status" value="3"/>
</dbReference>
<reference evidence="2 3" key="2">
    <citation type="submission" date="2023-12" db="EMBL/GenBank/DDBJ databases">
        <title>Description of an unclassified Opitutus bacterium of Verrucomicrobiota.</title>
        <authorList>
            <person name="Zhang D.-F."/>
        </authorList>
    </citation>
    <scope>NUCLEOTIDE SEQUENCE [LARGE SCALE GENOMIC DNA]</scope>
    <source>
        <strain evidence="2 3">WL0086</strain>
    </source>
</reference>
<dbReference type="PROSITE" id="PS50012">
    <property type="entry name" value="RCC1_3"/>
    <property type="match status" value="6"/>
</dbReference>
<dbReference type="Gene3D" id="2.130.10.30">
    <property type="entry name" value="Regulator of chromosome condensation 1/beta-lactamase-inhibitor protein II"/>
    <property type="match status" value="4"/>
</dbReference>
<protein>
    <recommendedName>
        <fullName evidence="1">Ig-like domain-containing protein</fullName>
    </recommendedName>
</protein>
<feature type="domain" description="Ig-like" evidence="1">
    <location>
        <begin position="319"/>
        <end position="399"/>
    </location>
</feature>
<dbReference type="Pfam" id="PF07679">
    <property type="entry name" value="I-set"/>
    <property type="match status" value="1"/>
</dbReference>
<gene>
    <name evidence="2" type="ORF">K1X11_013915</name>
</gene>
<evidence type="ECO:0000313" key="2">
    <source>
        <dbReference type="EMBL" id="WRQ85905.1"/>
    </source>
</evidence>
<accession>A0ABZ1C6G8</accession>
<dbReference type="Gene3D" id="2.60.40.10">
    <property type="entry name" value="Immunoglobulins"/>
    <property type="match status" value="4"/>
</dbReference>
<dbReference type="SMART" id="SM00408">
    <property type="entry name" value="IGc2"/>
    <property type="match status" value="3"/>
</dbReference>
<dbReference type="InterPro" id="IPR013783">
    <property type="entry name" value="Ig-like_fold"/>
</dbReference>
<dbReference type="InterPro" id="IPR003599">
    <property type="entry name" value="Ig_sub"/>
</dbReference>
<dbReference type="SUPFAM" id="SSF50985">
    <property type="entry name" value="RCC1/BLIP-II"/>
    <property type="match status" value="3"/>
</dbReference>
<name>A0ABZ1C6G8_9BACT</name>
<dbReference type="PANTHER" id="PTHR45982">
    <property type="entry name" value="REGULATOR OF CHROMOSOME CONDENSATION"/>
    <property type="match status" value="1"/>
</dbReference>
<evidence type="ECO:0000313" key="3">
    <source>
        <dbReference type="Proteomes" id="UP000738431"/>
    </source>
</evidence>
<dbReference type="InterPro" id="IPR051553">
    <property type="entry name" value="Ran_GTPase-activating"/>
</dbReference>
<dbReference type="EMBL" id="CP139781">
    <property type="protein sequence ID" value="WRQ85905.1"/>
    <property type="molecule type" value="Genomic_DNA"/>
</dbReference>
<keyword evidence="3" id="KW-1185">Reference proteome</keyword>
<dbReference type="InterPro" id="IPR018247">
    <property type="entry name" value="EF_Hand_1_Ca_BS"/>
</dbReference>
<dbReference type="CDD" id="cd00096">
    <property type="entry name" value="Ig"/>
    <property type="match status" value="1"/>
</dbReference>
<dbReference type="RefSeq" id="WP_221032723.1">
    <property type="nucleotide sequence ID" value="NZ_CP139781.1"/>
</dbReference>
<dbReference type="InterPro" id="IPR007110">
    <property type="entry name" value="Ig-like_dom"/>
</dbReference>
<dbReference type="PANTHER" id="PTHR45982:SF1">
    <property type="entry name" value="REGULATOR OF CHROMOSOME CONDENSATION"/>
    <property type="match status" value="1"/>
</dbReference>
<evidence type="ECO:0000259" key="1">
    <source>
        <dbReference type="PROSITE" id="PS50835"/>
    </source>
</evidence>
<dbReference type="SUPFAM" id="SSF48726">
    <property type="entry name" value="Immunoglobulin"/>
    <property type="match status" value="4"/>
</dbReference>
<reference evidence="2 3" key="1">
    <citation type="submission" date="2021-08" db="EMBL/GenBank/DDBJ databases">
        <authorList>
            <person name="Zhang D."/>
            <person name="Zhang A."/>
            <person name="Wang L."/>
        </authorList>
    </citation>
    <scope>NUCLEOTIDE SEQUENCE [LARGE SCALE GENOMIC DNA]</scope>
    <source>
        <strain evidence="2 3">WL0086</strain>
    </source>
</reference>
<sequence length="1561" mass="166673">MSNASRGDAGWYAVDVTDQAGTTRSQAMFALVSTAPDEVVSTELRFWGDSRFAPPDGISQPIAISVNSNYNVVLQADGTVVAWNHAPADIPADLENVVAVAAGSQNGMALLADGTVRVWGADSFGMLNVPTDLSDVVKIAAGYYHCLALKADGTVVGWGATYPIYNITIKNGQADVPPDLVNVVDIVGGSNFSIAILEDGTVRYWGWQVANDPTAGSIHNVYHIEGPPWAAFVQHHDGSLESFGESAQTIPADLGLIRQFAWGSVHAIALTTDDDVRIWDWNNNYYGQSTIPDNLDAVLQVEAGLSYSLVLRDTSADTPPVLTDIAARTITELEDLNLSATISGPGPFTYQWQHNGTNISGATTPELTIAEAQLSAAGDYTLAVTNRLGTTVSDPITVTVNPLPVVTDQSSRRQVLAPGATLNLEVTATGNGNLSYQWVRNGHPIADATSPNFNLDRLTLTDGGWFALDITDDHGTRRSPAMFVIIAPDETKVTGWGSGYAEAKNVSRETNDIVAIETGSSHSLALTRDGEALSFGIESAPQNEIPVAARSEVVAIADGYTHALALRSDGTVVAWGSNSDGQINVPETLHDIVAIAAGGYHSLALRSDGKVYAWGRPPWSQSPMPGDLSDVVMISAGELHSLALTRLGEVRAWGYTPQGIVDVPPDLDEVVSIVAGTSHSFAVDASGTARGWGASGWHESSVPASSRGHVLRACAGFQHSFLLLRDGSLYSWGSNVGYMRDHPAGLTGVYDLKGWSAHHLVLESAGAPGIYAPLANVAVNEGQPVEWLVHSTGTDPRTYQWFKDGDPVAGANSPRLRFEEVELADAGSYELVISNAHGSVRSRPASLSVAPVPVITAFSDLRHVVAPGRDLAFSVSATGTGVLHYQWSHRGADIPNANSPTLELSNLTATDSGWYNVEITDDIGTRRSPAILVEVVPAKVRVIAWKPQPDEYTPHWPPAENDFIKVATNGTHRMALRRDGTVRVFENPWTPDDVMAEIPQLSDIVDIAIGGNIVWAVLHADGRVQAWGANGYGQIDVPPTLTRAVKIAVGGFHVLALRDTGTIVGWGRNDYSQASYGNRLTDVVEIAAGYTHSAALLRSRTGVFWGYSNIVGVYAPSLENLVGLSGCDFNWVAAHTDGSVTSWGRGVLHNLPTGLGAVQAIAAGIDHGLLLDEAGTVHAWSGQFHGTIQVPPGLQDVFAITAGGYESVAFMDATPDFATEVSLIDAPSEPVAAGTPLALDFSLSNEGKRNWTSDHQLRLLDATGLVVATASLDGMLRGSQRTISIEFEAPPVLGKLNLFTQLWNTATQQPIGDSSRVTTTVSILSAEGIATQRVTRLQLIGTSATAEITNILRYPAAATRIDWDVLLPDGWRFLGSENDTAATTPTIDDTALLTWSWTEGAADGRSFSYRIQHDDFTGTSAELATLVTAVNGTQTQQYVVRPDPLRLRFRHSADIDGNWDISLSELLRVIELYNTRSGTTRTGRYRVNPSSIDDFDPDESMTATLPGFFHNADYDQDGSVSLGELLRVIELYNTRSGTTRTGAYRFSSGTADGFIAGDDGS</sequence>
<dbReference type="InterPro" id="IPR036179">
    <property type="entry name" value="Ig-like_dom_sf"/>
</dbReference>